<dbReference type="EMBL" id="BOOZ01000015">
    <property type="protein sequence ID" value="GIJ09884.1"/>
    <property type="molecule type" value="Genomic_DNA"/>
</dbReference>
<sequence>MSLPVTPKVPFGGDYNPERWPEPGWDDDRLFERAAIDTVTRPRRSPDPRPRWAALTPIWVAGVPACRSALRCSG</sequence>
<organism evidence="2 3">
    <name type="scientific">Micromonospora andamanensis</name>
    <dbReference type="NCBI Taxonomy" id="1287068"/>
    <lineage>
        <taxon>Bacteria</taxon>
        <taxon>Bacillati</taxon>
        <taxon>Actinomycetota</taxon>
        <taxon>Actinomycetes</taxon>
        <taxon>Micromonosporales</taxon>
        <taxon>Micromonosporaceae</taxon>
        <taxon>Micromonospora</taxon>
    </lineage>
</organism>
<protein>
    <submittedName>
        <fullName evidence="2">Uncharacterized protein</fullName>
    </submittedName>
</protein>
<name>A0ABQ4HW64_9ACTN</name>
<evidence type="ECO:0000313" key="3">
    <source>
        <dbReference type="Proteomes" id="UP000647017"/>
    </source>
</evidence>
<proteinExistence type="predicted"/>
<comment type="caution">
    <text evidence="2">The sequence shown here is derived from an EMBL/GenBank/DDBJ whole genome shotgun (WGS) entry which is preliminary data.</text>
</comment>
<evidence type="ECO:0000256" key="1">
    <source>
        <dbReference type="SAM" id="MobiDB-lite"/>
    </source>
</evidence>
<dbReference type="Proteomes" id="UP000647017">
    <property type="component" value="Unassembled WGS sequence"/>
</dbReference>
<keyword evidence="3" id="KW-1185">Reference proteome</keyword>
<evidence type="ECO:0000313" key="2">
    <source>
        <dbReference type="EMBL" id="GIJ09884.1"/>
    </source>
</evidence>
<accession>A0ABQ4HW64</accession>
<reference evidence="2 3" key="1">
    <citation type="submission" date="2021-01" db="EMBL/GenBank/DDBJ databases">
        <title>Whole genome shotgun sequence of Verrucosispora andamanensis NBRC 109075.</title>
        <authorList>
            <person name="Komaki H."/>
            <person name="Tamura T."/>
        </authorList>
    </citation>
    <scope>NUCLEOTIDE SEQUENCE [LARGE SCALE GENOMIC DNA]</scope>
    <source>
        <strain evidence="2 3">NBRC 109075</strain>
    </source>
</reference>
<gene>
    <name evidence="2" type="ORF">Van01_30980</name>
</gene>
<feature type="region of interest" description="Disordered" evidence="1">
    <location>
        <begin position="1"/>
        <end position="23"/>
    </location>
</feature>